<dbReference type="InterPro" id="IPR018165">
    <property type="entry name" value="Ala-tRNA-synth_IIc_core"/>
</dbReference>
<dbReference type="FunFam" id="3.30.930.10:FF:000011">
    <property type="entry name" value="Alanine--tRNA ligase, cytoplasmic"/>
    <property type="match status" value="1"/>
</dbReference>
<dbReference type="SUPFAM" id="SSF55186">
    <property type="entry name" value="ThrRS/AlaRS common domain"/>
    <property type="match status" value="1"/>
</dbReference>
<dbReference type="InterPro" id="IPR009000">
    <property type="entry name" value="Transl_B-barrel_sf"/>
</dbReference>
<feature type="non-terminal residue" evidence="17">
    <location>
        <position position="982"/>
    </location>
</feature>
<evidence type="ECO:0000256" key="11">
    <source>
        <dbReference type="ARBA" id="ARBA00022884"/>
    </source>
</evidence>
<comment type="catalytic activity">
    <reaction evidence="14">
        <text>tRNA(Ala) + L-alanine + ATP = L-alanyl-tRNA(Ala) + AMP + diphosphate</text>
        <dbReference type="Rhea" id="RHEA:12540"/>
        <dbReference type="Rhea" id="RHEA-COMP:9657"/>
        <dbReference type="Rhea" id="RHEA-COMP:9923"/>
        <dbReference type="ChEBI" id="CHEBI:30616"/>
        <dbReference type="ChEBI" id="CHEBI:33019"/>
        <dbReference type="ChEBI" id="CHEBI:57972"/>
        <dbReference type="ChEBI" id="CHEBI:78442"/>
        <dbReference type="ChEBI" id="CHEBI:78497"/>
        <dbReference type="ChEBI" id="CHEBI:456215"/>
        <dbReference type="EC" id="6.1.1.7"/>
    </reaction>
</comment>
<organism evidence="17 18">
    <name type="scientific">Skeletonema marinoi</name>
    <dbReference type="NCBI Taxonomy" id="267567"/>
    <lineage>
        <taxon>Eukaryota</taxon>
        <taxon>Sar</taxon>
        <taxon>Stramenopiles</taxon>
        <taxon>Ochrophyta</taxon>
        <taxon>Bacillariophyta</taxon>
        <taxon>Coscinodiscophyceae</taxon>
        <taxon>Thalassiosirophycidae</taxon>
        <taxon>Thalassiosirales</taxon>
        <taxon>Skeletonemataceae</taxon>
        <taxon>Skeletonema</taxon>
        <taxon>Skeletonema marinoi-dohrnii complex</taxon>
    </lineage>
</organism>
<dbReference type="PRINTS" id="PR00980">
    <property type="entry name" value="TRNASYNTHALA"/>
</dbReference>
<keyword evidence="8" id="KW-0547">Nucleotide-binding</keyword>
<dbReference type="GO" id="GO:0002161">
    <property type="term" value="F:aminoacyl-tRNA deacylase activity"/>
    <property type="evidence" value="ECO:0007669"/>
    <property type="project" value="TreeGrafter"/>
</dbReference>
<accession>A0AAD9DJ33</accession>
<dbReference type="InterPro" id="IPR023033">
    <property type="entry name" value="Ala_tRNA_ligase_euk/bac"/>
</dbReference>
<dbReference type="InterPro" id="IPR045864">
    <property type="entry name" value="aa-tRNA-synth_II/BPL/LPL"/>
</dbReference>
<dbReference type="InterPro" id="IPR018163">
    <property type="entry name" value="Thr/Ala-tRNA-synth_IIc_edit"/>
</dbReference>
<dbReference type="GO" id="GO:0006419">
    <property type="term" value="P:alanyl-tRNA aminoacylation"/>
    <property type="evidence" value="ECO:0007669"/>
    <property type="project" value="InterPro"/>
</dbReference>
<dbReference type="InterPro" id="IPR018164">
    <property type="entry name" value="Ala-tRNA-synth_IIc_N"/>
</dbReference>
<dbReference type="CDD" id="cd00673">
    <property type="entry name" value="AlaRS_core"/>
    <property type="match status" value="1"/>
</dbReference>
<evidence type="ECO:0000256" key="5">
    <source>
        <dbReference type="ARBA" id="ARBA00022555"/>
    </source>
</evidence>
<dbReference type="InterPro" id="IPR003156">
    <property type="entry name" value="DHHA1_dom"/>
</dbReference>
<gene>
    <name evidence="17" type="ORF">QTG54_001036</name>
</gene>
<keyword evidence="18" id="KW-1185">Reference proteome</keyword>
<keyword evidence="11" id="KW-0694">RNA-binding</keyword>
<dbReference type="NCBIfam" id="TIGR00344">
    <property type="entry name" value="alaS"/>
    <property type="match status" value="1"/>
</dbReference>
<comment type="similarity">
    <text evidence="2">Belongs to the class-II aminoacyl-tRNA synthetase family. Alax-L subfamily.</text>
</comment>
<evidence type="ECO:0000259" key="16">
    <source>
        <dbReference type="PROSITE" id="PS50860"/>
    </source>
</evidence>
<keyword evidence="5" id="KW-0820">tRNA-binding</keyword>
<feature type="domain" description="Alanyl-transfer RNA synthetases family profile" evidence="16">
    <location>
        <begin position="31"/>
        <end position="799"/>
    </location>
</feature>
<dbReference type="Proteomes" id="UP001224775">
    <property type="component" value="Unassembled WGS sequence"/>
</dbReference>
<dbReference type="PANTHER" id="PTHR11777">
    <property type="entry name" value="ALANYL-TRNA SYNTHETASE"/>
    <property type="match status" value="1"/>
</dbReference>
<sequence>HNSGCLIKTMANTDANTMSEEKNKFATHPEWPMDKVRSTFIEYFERNGHTFFKSSPCVPHDDPTLLFANAGMNQYKPLFLGTCDPSLKMASLKRATNTQKCIRAGGKHNDLDDVGKDVYHHTFFEMLGNWSFGDYFKKEAIEMAWKCLTEEFKLDPTRLYATYFGGDEMTPCDDEAREIWLQYLPAERVLPFDAKDNFWEMGATGPCGPCTEIHYDRIGNRDCASLVNADLPDVIEIWNNVFIQFNREADGSLRPLPSQHVDTGMGFERLTSILQGVDSNYDTDIFIPLFDAIQKITGARPYAGKIEAEDPEFIDMAYRVVADHVRTLSFAIADGAVPSNDGRGYVLRRVLRRAVRYGRQNLGAELGFFAKLVRTLVELMGDTFPELREKEEFVTSIIREEEESFSKTVDKGIVEFKKRCEECTDVFSGEDAHFLYTSMGFPVDLTELMCEERGLKLDMKGFEAKMEEEKELSQAAYLEKMAGGSGKDMRLVAEQTSHLVGKGVDATDDSPKYVWNEDLEGCTVKALFIGRNETEDGIGFVDSISKENGAIGVVLDKTNYYGESGGQTFDIGSIKTSSGATIQINNTQIYGSFVLHLGEVTEGSVTVGDAATCCVDYVRRAPIAANHTMTHILNFALKDVLVTKSTEDQHGVTVDQKGSLVDENKLRFDFSWNGPLTAEQLAAVEQICVGQINSAIPVDNFVAPLDAAQKISSLRAVFGEVYPDPVRVVAVSPTPITSILENPQDGQWNSYSVEFCGGTHLKNTSEAEGFVLLSEEGIAKGVRRITGVTMKDAAIATAAAAEFEAKVTEAGKLDGLELEAQVKLLTVELEGLSISAAKKMQLREAIGAFGKQVVAWKKKHAAEQTSKVCDQVVEAAGSTEGNKVVVRCDFGLDGKVAKAVTTAYGKKIKDKALFLVSADESADSFLVIAFAPKGMKDVDCKAWVSAATEGTGGKGGGKKDSAQSRVPGVGSIGGVLEKARSF</sequence>
<dbReference type="PROSITE" id="PS50860">
    <property type="entry name" value="AA_TRNA_LIGASE_II_ALA"/>
    <property type="match status" value="1"/>
</dbReference>
<dbReference type="Pfam" id="PF26023">
    <property type="entry name" value="ALA1"/>
    <property type="match status" value="1"/>
</dbReference>
<dbReference type="GO" id="GO:0046872">
    <property type="term" value="F:metal ion binding"/>
    <property type="evidence" value="ECO:0007669"/>
    <property type="project" value="UniProtKB-KW"/>
</dbReference>
<keyword evidence="10" id="KW-0067">ATP-binding</keyword>
<keyword evidence="9" id="KW-0862">Zinc</keyword>
<proteinExistence type="inferred from homology"/>
<dbReference type="SUPFAM" id="SSF101353">
    <property type="entry name" value="Putative anticodon-binding domain of alanyl-tRNA synthetase (AlaRS)"/>
    <property type="match status" value="1"/>
</dbReference>
<dbReference type="Pfam" id="PF02272">
    <property type="entry name" value="DHHA1"/>
    <property type="match status" value="1"/>
</dbReference>
<dbReference type="EC" id="6.1.1.7" evidence="3"/>
<dbReference type="GO" id="GO:0009507">
    <property type="term" value="C:chloroplast"/>
    <property type="evidence" value="ECO:0007669"/>
    <property type="project" value="UniProtKB-SubCell"/>
</dbReference>
<keyword evidence="7" id="KW-0479">Metal-binding</keyword>
<dbReference type="SMART" id="SM00863">
    <property type="entry name" value="tRNA_SAD"/>
    <property type="match status" value="1"/>
</dbReference>
<dbReference type="EMBL" id="JATAAI010000001">
    <property type="protein sequence ID" value="KAK1749097.1"/>
    <property type="molecule type" value="Genomic_DNA"/>
</dbReference>
<evidence type="ECO:0000313" key="17">
    <source>
        <dbReference type="EMBL" id="KAK1749097.1"/>
    </source>
</evidence>
<evidence type="ECO:0000256" key="12">
    <source>
        <dbReference type="ARBA" id="ARBA00022917"/>
    </source>
</evidence>
<dbReference type="GO" id="GO:0000049">
    <property type="term" value="F:tRNA binding"/>
    <property type="evidence" value="ECO:0007669"/>
    <property type="project" value="UniProtKB-KW"/>
</dbReference>
<dbReference type="InterPro" id="IPR018162">
    <property type="entry name" value="Ala-tRNA-ligase_IIc_anticod-bd"/>
</dbReference>
<dbReference type="Pfam" id="PF01411">
    <property type="entry name" value="tRNA-synt_2c"/>
    <property type="match status" value="1"/>
</dbReference>
<dbReference type="GO" id="GO:0004813">
    <property type="term" value="F:alanine-tRNA ligase activity"/>
    <property type="evidence" value="ECO:0007669"/>
    <property type="project" value="UniProtKB-EC"/>
</dbReference>
<evidence type="ECO:0000256" key="7">
    <source>
        <dbReference type="ARBA" id="ARBA00022723"/>
    </source>
</evidence>
<evidence type="ECO:0000256" key="13">
    <source>
        <dbReference type="ARBA" id="ARBA00023146"/>
    </source>
</evidence>
<dbReference type="Gene3D" id="3.10.310.40">
    <property type="match status" value="1"/>
</dbReference>
<dbReference type="Gene3D" id="3.30.980.10">
    <property type="entry name" value="Threonyl-trna Synthetase, Chain A, domain 2"/>
    <property type="match status" value="1"/>
</dbReference>
<dbReference type="SUPFAM" id="SSF50447">
    <property type="entry name" value="Translation proteins"/>
    <property type="match status" value="1"/>
</dbReference>
<evidence type="ECO:0000256" key="10">
    <source>
        <dbReference type="ARBA" id="ARBA00022840"/>
    </source>
</evidence>
<evidence type="ECO:0000313" key="18">
    <source>
        <dbReference type="Proteomes" id="UP001224775"/>
    </source>
</evidence>
<dbReference type="InterPro" id="IPR002318">
    <property type="entry name" value="Ala-tRNA-lgiase_IIc"/>
</dbReference>
<dbReference type="InterPro" id="IPR012947">
    <property type="entry name" value="tRNA_SAD"/>
</dbReference>
<dbReference type="Pfam" id="PF07973">
    <property type="entry name" value="tRNA_SAD"/>
    <property type="match status" value="1"/>
</dbReference>
<dbReference type="InterPro" id="IPR059090">
    <property type="entry name" value="ALA1_helical"/>
</dbReference>
<comment type="subcellular location">
    <subcellularLocation>
        <location evidence="1">Plastid</location>
        <location evidence="1">Chloroplast</location>
    </subcellularLocation>
</comment>
<dbReference type="GO" id="GO:0005739">
    <property type="term" value="C:mitochondrion"/>
    <property type="evidence" value="ECO:0007669"/>
    <property type="project" value="TreeGrafter"/>
</dbReference>
<dbReference type="SUPFAM" id="SSF55681">
    <property type="entry name" value="Class II aaRS and biotin synthetases"/>
    <property type="match status" value="1"/>
</dbReference>
<evidence type="ECO:0000256" key="8">
    <source>
        <dbReference type="ARBA" id="ARBA00022741"/>
    </source>
</evidence>
<name>A0AAD9DJ33_9STRA</name>
<evidence type="ECO:0000256" key="9">
    <source>
        <dbReference type="ARBA" id="ARBA00022833"/>
    </source>
</evidence>
<evidence type="ECO:0000256" key="4">
    <source>
        <dbReference type="ARBA" id="ARBA00017959"/>
    </source>
</evidence>
<dbReference type="PANTHER" id="PTHR11777:SF9">
    <property type="entry name" value="ALANINE--TRNA LIGASE, CYTOPLASMIC"/>
    <property type="match status" value="1"/>
</dbReference>
<evidence type="ECO:0000256" key="3">
    <source>
        <dbReference type="ARBA" id="ARBA00013168"/>
    </source>
</evidence>
<dbReference type="FunFam" id="3.30.980.10:FF:000004">
    <property type="entry name" value="Alanine--tRNA ligase, cytoplasmic"/>
    <property type="match status" value="1"/>
</dbReference>
<dbReference type="GO" id="GO:0005524">
    <property type="term" value="F:ATP binding"/>
    <property type="evidence" value="ECO:0007669"/>
    <property type="project" value="UniProtKB-KW"/>
</dbReference>
<dbReference type="AlphaFoldDB" id="A0AAD9DJ33"/>
<dbReference type="HAMAP" id="MF_00036_B">
    <property type="entry name" value="Ala_tRNA_synth_B"/>
    <property type="match status" value="1"/>
</dbReference>
<dbReference type="Gene3D" id="3.30.930.10">
    <property type="entry name" value="Bira Bifunctional Protein, Domain 2"/>
    <property type="match status" value="1"/>
</dbReference>
<evidence type="ECO:0000256" key="15">
    <source>
        <dbReference type="SAM" id="MobiDB-lite"/>
    </source>
</evidence>
<dbReference type="InterPro" id="IPR050058">
    <property type="entry name" value="Ala-tRNA_ligase"/>
</dbReference>
<keyword evidence="6 17" id="KW-0436">Ligase</keyword>
<keyword evidence="12" id="KW-0648">Protein biosynthesis</keyword>
<evidence type="ECO:0000256" key="2">
    <source>
        <dbReference type="ARBA" id="ARBA00008429"/>
    </source>
</evidence>
<comment type="caution">
    <text evidence="17">The sequence shown here is derived from an EMBL/GenBank/DDBJ whole genome shotgun (WGS) entry which is preliminary data.</text>
</comment>
<keyword evidence="13" id="KW-0030">Aminoacyl-tRNA synthetase</keyword>
<protein>
    <recommendedName>
        <fullName evidence="4">Alanine--tRNA ligase</fullName>
        <ecNumber evidence="3">6.1.1.7</ecNumber>
    </recommendedName>
</protein>
<evidence type="ECO:0000256" key="6">
    <source>
        <dbReference type="ARBA" id="ARBA00022598"/>
    </source>
</evidence>
<evidence type="ECO:0000256" key="1">
    <source>
        <dbReference type="ARBA" id="ARBA00004229"/>
    </source>
</evidence>
<feature type="region of interest" description="Disordered" evidence="15">
    <location>
        <begin position="949"/>
        <end position="982"/>
    </location>
</feature>
<dbReference type="Gene3D" id="2.40.30.130">
    <property type="match status" value="1"/>
</dbReference>
<reference evidence="17" key="1">
    <citation type="submission" date="2023-06" db="EMBL/GenBank/DDBJ databases">
        <title>Survivors Of The Sea: Transcriptome response of Skeletonema marinoi to long-term dormancy.</title>
        <authorList>
            <person name="Pinder M.I.M."/>
            <person name="Kourtchenko O."/>
            <person name="Robertson E.K."/>
            <person name="Larsson T."/>
            <person name="Maumus F."/>
            <person name="Osuna-Cruz C.M."/>
            <person name="Vancaester E."/>
            <person name="Stenow R."/>
            <person name="Vandepoele K."/>
            <person name="Ploug H."/>
            <person name="Bruchert V."/>
            <person name="Godhe A."/>
            <person name="Topel M."/>
        </authorList>
    </citation>
    <scope>NUCLEOTIDE SEQUENCE</scope>
    <source>
        <strain evidence="17">R05AC</strain>
    </source>
</reference>
<evidence type="ECO:0000256" key="14">
    <source>
        <dbReference type="ARBA" id="ARBA00048300"/>
    </source>
</evidence>